<comment type="caution">
    <text evidence="2">The sequence shown here is derived from an EMBL/GenBank/DDBJ whole genome shotgun (WGS) entry which is preliminary data.</text>
</comment>
<gene>
    <name evidence="2" type="ORF">Tco_1016211</name>
</gene>
<feature type="compositionally biased region" description="Basic and acidic residues" evidence="1">
    <location>
        <begin position="227"/>
        <end position="244"/>
    </location>
</feature>
<feature type="region of interest" description="Disordered" evidence="1">
    <location>
        <begin position="205"/>
        <end position="304"/>
    </location>
</feature>
<dbReference type="Proteomes" id="UP001151760">
    <property type="component" value="Unassembled WGS sequence"/>
</dbReference>
<evidence type="ECO:0000313" key="3">
    <source>
        <dbReference type="Proteomes" id="UP001151760"/>
    </source>
</evidence>
<evidence type="ECO:0008006" key="4">
    <source>
        <dbReference type="Google" id="ProtNLM"/>
    </source>
</evidence>
<dbReference type="EMBL" id="BQNB010017572">
    <property type="protein sequence ID" value="GJT64731.1"/>
    <property type="molecule type" value="Genomic_DNA"/>
</dbReference>
<accession>A0ABQ5FN11</accession>
<name>A0ABQ5FN11_9ASTR</name>
<sequence>MRQRRWLELLADYDCEIRYHPGKANKKKQQGIKTYEDMDKAFEIVLWNSFGIKESEAAFTTLIMNQEQIRQVNARDEKWVPTKERVKISTTNGVDFAEVLDDESTLTFLIDLCYKGPLYKYPSMYVDHMHQPWRTLAAIINKCLSGKKTLDTPKAAIDVSKESDSKPARKITAGRRVIKKKVTIFADDNIIPDPDVALELGKDTSSVTKKLSPDPSQKLKSVLTLNPKEKLATDTMKALKENKKTNRRQPGTEGSTEGTSRIPEVLNESTIVPATSSEGIDDDEDDDDDDDKSIDLEKIDDEETDDEFVHNGEYVQTDDEFVQNAEKTEEVKDDTKKVELPLTSSSLSVSSGFGNQFLNLSFDTSLIDITPTPETPSVAPATTLLPLPYVSSISHVPLQSTKPIPTPPITTEAPSVTMILDPLHVVIQRVYVLAKDVQELKEADNTTTLSASLKSKIPSVVYAFLGSSLGNELHKVLQRHTEELIQKYPQQIDYKEMVKEFVQANLINEVKNQLPTLLPKAVSDFATPVIESTMKKALEKTPLPLSQSSSQA</sequence>
<evidence type="ECO:0000256" key="1">
    <source>
        <dbReference type="SAM" id="MobiDB-lite"/>
    </source>
</evidence>
<protein>
    <recommendedName>
        <fullName evidence="4">Reverse transcriptase domain-containing protein</fullName>
    </recommendedName>
</protein>
<feature type="compositionally biased region" description="Polar residues" evidence="1">
    <location>
        <begin position="205"/>
        <end position="219"/>
    </location>
</feature>
<keyword evidence="3" id="KW-1185">Reference proteome</keyword>
<feature type="compositionally biased region" description="Polar residues" evidence="1">
    <location>
        <begin position="248"/>
        <end position="259"/>
    </location>
</feature>
<proteinExistence type="predicted"/>
<reference evidence="2" key="1">
    <citation type="journal article" date="2022" name="Int. J. Mol. Sci.">
        <title>Draft Genome of Tanacetum Coccineum: Genomic Comparison of Closely Related Tanacetum-Family Plants.</title>
        <authorList>
            <person name="Yamashiro T."/>
            <person name="Shiraishi A."/>
            <person name="Nakayama K."/>
            <person name="Satake H."/>
        </authorList>
    </citation>
    <scope>NUCLEOTIDE SEQUENCE</scope>
</reference>
<organism evidence="2 3">
    <name type="scientific">Tanacetum coccineum</name>
    <dbReference type="NCBI Taxonomy" id="301880"/>
    <lineage>
        <taxon>Eukaryota</taxon>
        <taxon>Viridiplantae</taxon>
        <taxon>Streptophyta</taxon>
        <taxon>Embryophyta</taxon>
        <taxon>Tracheophyta</taxon>
        <taxon>Spermatophyta</taxon>
        <taxon>Magnoliopsida</taxon>
        <taxon>eudicotyledons</taxon>
        <taxon>Gunneridae</taxon>
        <taxon>Pentapetalae</taxon>
        <taxon>asterids</taxon>
        <taxon>campanulids</taxon>
        <taxon>Asterales</taxon>
        <taxon>Asteraceae</taxon>
        <taxon>Asteroideae</taxon>
        <taxon>Anthemideae</taxon>
        <taxon>Anthemidinae</taxon>
        <taxon>Tanacetum</taxon>
    </lineage>
</organism>
<reference evidence="2" key="2">
    <citation type="submission" date="2022-01" db="EMBL/GenBank/DDBJ databases">
        <authorList>
            <person name="Yamashiro T."/>
            <person name="Shiraishi A."/>
            <person name="Satake H."/>
            <person name="Nakayama K."/>
        </authorList>
    </citation>
    <scope>NUCLEOTIDE SEQUENCE</scope>
</reference>
<evidence type="ECO:0000313" key="2">
    <source>
        <dbReference type="EMBL" id="GJT64731.1"/>
    </source>
</evidence>
<feature type="compositionally biased region" description="Acidic residues" evidence="1">
    <location>
        <begin position="279"/>
        <end position="304"/>
    </location>
</feature>